<sequence length="245" mass="26671">MPVFYFAGDSITASNRLWMPGGDGLGDGYVSLIAAQLRKKFPEAVFYNRGFDGFSVAALIRHLRRDTAWETADFITVQIGINNVGIAMNTGVSLKAQDFPQQYEELLSVLVRRTRSFSETAPGRAPAQRPVSADVPSESPSVPQPCTHDFSEMMPGRAPARILAVGPFLFPQPQEYAGWMPVVAQAETIMAETAAEAGVPFLPVQESLNNAARRQGYSAITTDGIHLTPAGHRLLAQLLLPHYDV</sequence>
<dbReference type="PANTHER" id="PTHR30383">
    <property type="entry name" value="THIOESTERASE 1/PROTEASE 1/LYSOPHOSPHOLIPASE L1"/>
    <property type="match status" value="1"/>
</dbReference>
<organism evidence="3 4">
    <name type="scientific">Marvinbryantia formatexigens DSM 14469</name>
    <dbReference type="NCBI Taxonomy" id="478749"/>
    <lineage>
        <taxon>Bacteria</taxon>
        <taxon>Bacillati</taxon>
        <taxon>Bacillota</taxon>
        <taxon>Clostridia</taxon>
        <taxon>Lachnospirales</taxon>
        <taxon>Lachnospiraceae</taxon>
        <taxon>Marvinbryantia</taxon>
    </lineage>
</organism>
<keyword evidence="4" id="KW-1185">Reference proteome</keyword>
<reference evidence="3" key="1">
    <citation type="submission" date="2009-07" db="EMBL/GenBank/DDBJ databases">
        <authorList>
            <person name="Weinstock G."/>
            <person name="Sodergren E."/>
            <person name="Clifton S."/>
            <person name="Fulton L."/>
            <person name="Fulton B."/>
            <person name="Courtney L."/>
            <person name="Fronick C."/>
            <person name="Harrison M."/>
            <person name="Strong C."/>
            <person name="Farmer C."/>
            <person name="Delahaunty K."/>
            <person name="Markovic C."/>
            <person name="Hall O."/>
            <person name="Minx P."/>
            <person name="Tomlinson C."/>
            <person name="Mitreva M."/>
            <person name="Nelson J."/>
            <person name="Hou S."/>
            <person name="Wollam A."/>
            <person name="Pepin K.H."/>
            <person name="Johnson M."/>
            <person name="Bhonagiri V."/>
            <person name="Nash W.E."/>
            <person name="Warren W."/>
            <person name="Chinwalla A."/>
            <person name="Mardis E.R."/>
            <person name="Wilson R.K."/>
        </authorList>
    </citation>
    <scope>NUCLEOTIDE SEQUENCE [LARGE SCALE GENOMIC DNA]</scope>
    <source>
        <strain evidence="3">DSM 14469</strain>
    </source>
</reference>
<dbReference type="Proteomes" id="UP000005561">
    <property type="component" value="Unassembled WGS sequence"/>
</dbReference>
<name>C6LBR5_9FIRM</name>
<protein>
    <submittedName>
        <fullName evidence="3">GDSL-like protein</fullName>
    </submittedName>
</protein>
<gene>
    <name evidence="3" type="ORF">BRYFOR_06060</name>
</gene>
<evidence type="ECO:0000256" key="1">
    <source>
        <dbReference type="SAM" id="MobiDB-lite"/>
    </source>
</evidence>
<dbReference type="STRING" id="168384.SAMN05660368_00579"/>
<dbReference type="SUPFAM" id="SSF52266">
    <property type="entry name" value="SGNH hydrolase"/>
    <property type="match status" value="1"/>
</dbReference>
<comment type="caution">
    <text evidence="3">The sequence shown here is derived from an EMBL/GenBank/DDBJ whole genome shotgun (WGS) entry which is preliminary data.</text>
</comment>
<dbReference type="PANTHER" id="PTHR30383:SF5">
    <property type="entry name" value="SGNH HYDROLASE-TYPE ESTERASE DOMAIN-CONTAINING PROTEIN"/>
    <property type="match status" value="1"/>
</dbReference>
<accession>C6LBR5</accession>
<dbReference type="Pfam" id="PF13472">
    <property type="entry name" value="Lipase_GDSL_2"/>
    <property type="match status" value="1"/>
</dbReference>
<dbReference type="GO" id="GO:0004622">
    <property type="term" value="F:phosphatidylcholine lysophospholipase activity"/>
    <property type="evidence" value="ECO:0007669"/>
    <property type="project" value="TreeGrafter"/>
</dbReference>
<proteinExistence type="predicted"/>
<dbReference type="RefSeq" id="WP_006860857.1">
    <property type="nucleotide sequence ID" value="NZ_ACCL02000004.1"/>
</dbReference>
<dbReference type="AlphaFoldDB" id="C6LBR5"/>
<dbReference type="InterPro" id="IPR051532">
    <property type="entry name" value="Ester_Hydrolysis_Enzymes"/>
</dbReference>
<feature type="domain" description="SGNH hydrolase-type esterase" evidence="2">
    <location>
        <begin position="6"/>
        <end position="234"/>
    </location>
</feature>
<dbReference type="OrthoDB" id="9794725at2"/>
<evidence type="ECO:0000259" key="2">
    <source>
        <dbReference type="Pfam" id="PF13472"/>
    </source>
</evidence>
<dbReference type="EMBL" id="ACCL02000004">
    <property type="protein sequence ID" value="EET61868.1"/>
    <property type="molecule type" value="Genomic_DNA"/>
</dbReference>
<evidence type="ECO:0000313" key="4">
    <source>
        <dbReference type="Proteomes" id="UP000005561"/>
    </source>
</evidence>
<dbReference type="eggNOG" id="COG2755">
    <property type="taxonomic scope" value="Bacteria"/>
</dbReference>
<dbReference type="Gene3D" id="3.40.50.1110">
    <property type="entry name" value="SGNH hydrolase"/>
    <property type="match status" value="2"/>
</dbReference>
<dbReference type="InterPro" id="IPR013830">
    <property type="entry name" value="SGNH_hydro"/>
</dbReference>
<dbReference type="InterPro" id="IPR036514">
    <property type="entry name" value="SGNH_hydro_sf"/>
</dbReference>
<evidence type="ECO:0000313" key="3">
    <source>
        <dbReference type="EMBL" id="EET61868.1"/>
    </source>
</evidence>
<feature type="region of interest" description="Disordered" evidence="1">
    <location>
        <begin position="119"/>
        <end position="143"/>
    </location>
</feature>